<evidence type="ECO:0000313" key="2">
    <source>
        <dbReference type="EMBL" id="KAH7302997.1"/>
    </source>
</evidence>
<accession>A0A8K0SCN1</accession>
<keyword evidence="3" id="KW-1185">Reference proteome</keyword>
<dbReference type="EMBL" id="JAGPNK010000043">
    <property type="protein sequence ID" value="KAH7302997.1"/>
    <property type="molecule type" value="Genomic_DNA"/>
</dbReference>
<gene>
    <name evidence="2" type="ORF">B0I35DRAFT_447500</name>
</gene>
<evidence type="ECO:0000256" key="1">
    <source>
        <dbReference type="SAM" id="MobiDB-lite"/>
    </source>
</evidence>
<dbReference type="Proteomes" id="UP000813444">
    <property type="component" value="Unassembled WGS sequence"/>
</dbReference>
<feature type="region of interest" description="Disordered" evidence="1">
    <location>
        <begin position="33"/>
        <end position="68"/>
    </location>
</feature>
<reference evidence="2" key="1">
    <citation type="journal article" date="2021" name="Nat. Commun.">
        <title>Genetic determinants of endophytism in the Arabidopsis root mycobiome.</title>
        <authorList>
            <person name="Mesny F."/>
            <person name="Miyauchi S."/>
            <person name="Thiergart T."/>
            <person name="Pickel B."/>
            <person name="Atanasova L."/>
            <person name="Karlsson M."/>
            <person name="Huettel B."/>
            <person name="Barry K.W."/>
            <person name="Haridas S."/>
            <person name="Chen C."/>
            <person name="Bauer D."/>
            <person name="Andreopoulos W."/>
            <person name="Pangilinan J."/>
            <person name="LaButti K."/>
            <person name="Riley R."/>
            <person name="Lipzen A."/>
            <person name="Clum A."/>
            <person name="Drula E."/>
            <person name="Henrissat B."/>
            <person name="Kohler A."/>
            <person name="Grigoriev I.V."/>
            <person name="Martin F.M."/>
            <person name="Hacquard S."/>
        </authorList>
    </citation>
    <scope>NUCLEOTIDE SEQUENCE</scope>
    <source>
        <strain evidence="2">MPI-CAGE-CH-0235</strain>
    </source>
</reference>
<proteinExistence type="predicted"/>
<name>A0A8K0SCN1_9HYPO</name>
<dbReference type="AlphaFoldDB" id="A0A8K0SCN1"/>
<sequence>MLYNTPEILETEPTATADLWSDVAALKAQGLVSHPRSPSYEPIKRESPEPSKFSLVEDDSGTESSPETTYVTSSCQELVGLDADSLIPSSAQIDRVFAQGRETWAHLIGNAQSTSGALLPPATVDPSIMLKNVPALPPSLPRAEFIKGHCEWLVSSEEDESGLESRSGPMKHFTVSYEDSIRCRFLARTLASSDKPLMKSSEWHPIITLCWSYILSTQLLELQSRRLWYSTRYLEPQAMSTGPGSAVLYLEAATSPRLVRWLCALLAPEPGFELNDKGGFPPWMAFCTGDTQFVIRTESSFSFEPNEDPPSSSEATELLVELCHLFGTPPTDEVLLPCVAGFLAALALPFYRMEELEPHFYISSLHSQYSRESGEVQAEKINSIVADIRYYMTISMHPTSVASTIWSIFWQPEIECNVVSPWLASILYVLKPLLEAKNMDIVGRAFMLRRPRVALWWLGIFLLGSTSIIDQIARYLATLEEQYGFGTLATPDTTAAAWTGSAQSFLDQETVYITNNENIPTATVLHLRHSFRLQCCAGPLLSWRPFGDIPRHNIEPDLMPWLVSMHVRKYRHWVWVESGHGGDSTGNFIQRGFWKDTGRFIEKVNENAGLLIGHDGPRGRISLAPSKRATLRMLNYSMMEISGDRHRDNAGIHGLDNHPWLKGWRG</sequence>
<dbReference type="OrthoDB" id="3549294at2759"/>
<evidence type="ECO:0000313" key="3">
    <source>
        <dbReference type="Proteomes" id="UP000813444"/>
    </source>
</evidence>
<protein>
    <submittedName>
        <fullName evidence="2">Uncharacterized protein</fullName>
    </submittedName>
</protein>
<organism evidence="2 3">
    <name type="scientific">Stachybotrys elegans</name>
    <dbReference type="NCBI Taxonomy" id="80388"/>
    <lineage>
        <taxon>Eukaryota</taxon>
        <taxon>Fungi</taxon>
        <taxon>Dikarya</taxon>
        <taxon>Ascomycota</taxon>
        <taxon>Pezizomycotina</taxon>
        <taxon>Sordariomycetes</taxon>
        <taxon>Hypocreomycetidae</taxon>
        <taxon>Hypocreales</taxon>
        <taxon>Stachybotryaceae</taxon>
        <taxon>Stachybotrys</taxon>
    </lineage>
</organism>
<comment type="caution">
    <text evidence="2">The sequence shown here is derived from an EMBL/GenBank/DDBJ whole genome shotgun (WGS) entry which is preliminary data.</text>
</comment>